<dbReference type="GO" id="GO:0004540">
    <property type="term" value="F:RNA nuclease activity"/>
    <property type="evidence" value="ECO:0007669"/>
    <property type="project" value="InterPro"/>
</dbReference>
<dbReference type="STRING" id="1128970.SAMN04487935_3642"/>
<evidence type="ECO:0000256" key="5">
    <source>
        <dbReference type="ARBA" id="ARBA00022801"/>
    </source>
</evidence>
<evidence type="ECO:0000256" key="2">
    <source>
        <dbReference type="ARBA" id="ARBA00022649"/>
    </source>
</evidence>
<dbReference type="InterPro" id="IPR037038">
    <property type="entry name" value="HepT-like_sf"/>
</dbReference>
<dbReference type="EMBL" id="FNEZ01000007">
    <property type="protein sequence ID" value="SDK54793.1"/>
    <property type="molecule type" value="Genomic_DNA"/>
</dbReference>
<proteinExistence type="inferred from homology"/>
<keyword evidence="5" id="KW-0378">Hydrolase</keyword>
<dbReference type="RefSeq" id="WP_091398980.1">
    <property type="nucleotide sequence ID" value="NZ_BKAI01000010.1"/>
</dbReference>
<dbReference type="Gene3D" id="1.20.120.580">
    <property type="entry name" value="bsu32300-like"/>
    <property type="match status" value="1"/>
</dbReference>
<dbReference type="Proteomes" id="UP000199580">
    <property type="component" value="Unassembled WGS sequence"/>
</dbReference>
<reference evidence="7 8" key="1">
    <citation type="submission" date="2016-10" db="EMBL/GenBank/DDBJ databases">
        <authorList>
            <person name="de Groot N.N."/>
        </authorList>
    </citation>
    <scope>NUCLEOTIDE SEQUENCE [LARGE SCALE GENOMIC DNA]</scope>
    <source>
        <strain evidence="7 8">CGMCC 1.10076</strain>
    </source>
</reference>
<comment type="similarity">
    <text evidence="6">Belongs to the HepT RNase toxin family.</text>
</comment>
<organism evidence="7 8">
    <name type="scientific">Flavobacterium noncentrifugens</name>
    <dbReference type="NCBI Taxonomy" id="1128970"/>
    <lineage>
        <taxon>Bacteria</taxon>
        <taxon>Pseudomonadati</taxon>
        <taxon>Bacteroidota</taxon>
        <taxon>Flavobacteriia</taxon>
        <taxon>Flavobacteriales</taxon>
        <taxon>Flavobacteriaceae</taxon>
        <taxon>Flavobacterium</taxon>
    </lineage>
</organism>
<dbReference type="InterPro" id="IPR008201">
    <property type="entry name" value="HepT-like"/>
</dbReference>
<dbReference type="GO" id="GO:0110001">
    <property type="term" value="C:toxin-antitoxin complex"/>
    <property type="evidence" value="ECO:0007669"/>
    <property type="project" value="InterPro"/>
</dbReference>
<protein>
    <submittedName>
        <fullName evidence="7">Uncharacterized conserved protein, contains HEPN domain</fullName>
    </submittedName>
</protein>
<evidence type="ECO:0000256" key="1">
    <source>
        <dbReference type="ARBA" id="ARBA00022553"/>
    </source>
</evidence>
<sequence length="113" mass="13550">MDERILKWLFDIKLSIEEIDSYYQNHENDFFRYRQNLMMKRAVERNLEIIGEAMNRIITRDSSFEEKITNAKAIIGLRNHVIHSYDNVSDENIWAILTNHLPKLKLEIDSLIQ</sequence>
<evidence type="ECO:0000256" key="3">
    <source>
        <dbReference type="ARBA" id="ARBA00022722"/>
    </source>
</evidence>
<dbReference type="PANTHER" id="PTHR34139:SF1">
    <property type="entry name" value="RNASE MJ1380-RELATED"/>
    <property type="match status" value="1"/>
</dbReference>
<keyword evidence="2" id="KW-1277">Toxin-antitoxin system</keyword>
<keyword evidence="4" id="KW-0547">Nucleotide-binding</keyword>
<dbReference type="PANTHER" id="PTHR34139">
    <property type="entry name" value="UPF0331 PROTEIN MJ0127"/>
    <property type="match status" value="1"/>
</dbReference>
<gene>
    <name evidence="7" type="ORF">SAMN04487935_3642</name>
</gene>
<name>A0A1G9CSY5_9FLAO</name>
<dbReference type="OrthoDB" id="955324at2"/>
<keyword evidence="3" id="KW-0540">Nuclease</keyword>
<dbReference type="GO" id="GO:0016787">
    <property type="term" value="F:hydrolase activity"/>
    <property type="evidence" value="ECO:0007669"/>
    <property type="project" value="UniProtKB-KW"/>
</dbReference>
<dbReference type="AlphaFoldDB" id="A0A1G9CSY5"/>
<evidence type="ECO:0000313" key="7">
    <source>
        <dbReference type="EMBL" id="SDK54793.1"/>
    </source>
</evidence>
<keyword evidence="8" id="KW-1185">Reference proteome</keyword>
<evidence type="ECO:0000313" key="8">
    <source>
        <dbReference type="Proteomes" id="UP000199580"/>
    </source>
</evidence>
<accession>A0A1G9CSY5</accession>
<keyword evidence="1" id="KW-0597">Phosphoprotein</keyword>
<dbReference type="GO" id="GO:0000166">
    <property type="term" value="F:nucleotide binding"/>
    <property type="evidence" value="ECO:0007669"/>
    <property type="project" value="UniProtKB-KW"/>
</dbReference>
<dbReference type="InterPro" id="IPR051813">
    <property type="entry name" value="HepT_RNase_toxin"/>
</dbReference>
<dbReference type="Pfam" id="PF01934">
    <property type="entry name" value="HepT-like"/>
    <property type="match status" value="1"/>
</dbReference>
<evidence type="ECO:0000256" key="4">
    <source>
        <dbReference type="ARBA" id="ARBA00022741"/>
    </source>
</evidence>
<evidence type="ECO:0000256" key="6">
    <source>
        <dbReference type="ARBA" id="ARBA00024207"/>
    </source>
</evidence>